<sequence>MTVLKITNSLFTLLAYLFSALLLFGCGGGGGDGGGAPVTSTISISSLDITTVGKSLKVSETFQLTVTGAFSDGSTQNLTSQVTWSVDDSAVFEVSNAGLVTALSAGTSDVTAAFEGQSIETNILVKALTDLKISPSSATLAIATSEKLTVTGLYSDNSNETLNSLVTWESSDVNVATISNFGLVIAVSTGETLIRANIGELSSSLRVTVSPATLQSIEISSPMTQIASGLTTTFSAKGIYSDGTEQNLSDQVVWSVSDSAIASINAETGLLTALQPGTSLVNAGKEGQTRSLEITVSPASLSSIAITPSDISLAKGSSEPVNVTASFSDNTKQDVSSQVDWVNSNDQIAIIKDDLFTVQALLEGSTTLSASLLGEQADLSITVTNAELVSLALNPINASIPLGQSQQYYAQGTFADGTVQDLTSEVTWISSNEDRVLINNTDSLAGLAESVALGSTKITVALGDIQQDTLLTIGNVMLSSIQVQPVNQVIAKGSDAEIKALGYFTDGSLIDLTSKVIWTASRTKSVDVISVSNGTVLSLSEGSALISAKLDGVVGLGNIKVTDATLQSLAISATQTAMTSGITQQLVATGTYSDMSTRNLNHRVNWQSDDALKATVSNANSNSGLLRAISPGQVTISVSLGSLSNQINIDVTDAELTGIQINSPNSQINVTSTQLVTAIATFSDSSAQDVSTQVNWLSSDTSIASIGNAEFDKGFVTALSAGMVNISASLQGIKSSTTPLEIILNPNFPRALNLSVHPNMILNDSSDTSQISLVLVPSKEAGVIADGTPVTLTITEGDINRDVNLVTTNGKVNYSLQSSYDGFISLSATASGYSVDSGLSSANDLANAFYIKGQGTLVYENNTLKAGSVLYLLLRNLTNRVFIVDQINVGYLDPNNNNDFVNFPDSPITSGAIISDGDLTAGEFNAIGYELDNDTESSIFVFSHLITDEQSSTSFRITNSFNLAQ</sequence>
<feature type="domain" description="BIG2" evidence="1">
    <location>
        <begin position="655"/>
        <end position="740"/>
    </location>
</feature>
<proteinExistence type="predicted"/>
<dbReference type="eggNOG" id="COG5492">
    <property type="taxonomic scope" value="Bacteria"/>
</dbReference>
<name>K6ZV79_9ALTE</name>
<dbReference type="SUPFAM" id="SSF49373">
    <property type="entry name" value="Invasin/intimin cell-adhesion fragments"/>
    <property type="match status" value="4"/>
</dbReference>
<evidence type="ECO:0000313" key="3">
    <source>
        <dbReference type="Proteomes" id="UP000011864"/>
    </source>
</evidence>
<feature type="domain" description="BIG2" evidence="1">
    <location>
        <begin position="565"/>
        <end position="650"/>
    </location>
</feature>
<dbReference type="EMBL" id="CP003837">
    <property type="protein sequence ID" value="AGH45991.1"/>
    <property type="molecule type" value="Genomic_DNA"/>
</dbReference>
<feature type="domain" description="BIG2" evidence="1">
    <location>
        <begin position="127"/>
        <end position="208"/>
    </location>
</feature>
<feature type="domain" description="BIG2" evidence="1">
    <location>
        <begin position="477"/>
        <end position="560"/>
    </location>
</feature>
<dbReference type="OrthoDB" id="6192638at2"/>
<dbReference type="SMART" id="SM00635">
    <property type="entry name" value="BID_2"/>
    <property type="match status" value="8"/>
</dbReference>
<dbReference type="Gene3D" id="2.60.40.1080">
    <property type="match status" value="8"/>
</dbReference>
<dbReference type="KEGG" id="gps:C427_3886"/>
<feature type="domain" description="BIG2" evidence="1">
    <location>
        <begin position="43"/>
        <end position="124"/>
    </location>
</feature>
<dbReference type="InterPro" id="IPR008964">
    <property type="entry name" value="Invasin/intimin_cell_adhesion"/>
</dbReference>
<feature type="domain" description="BIG2" evidence="1">
    <location>
        <begin position="300"/>
        <end position="382"/>
    </location>
</feature>
<accession>K6ZV79</accession>
<dbReference type="HOGENOM" id="CLU_306713_0_0_6"/>
<feature type="domain" description="BIG2" evidence="1">
    <location>
        <begin position="213"/>
        <end position="295"/>
    </location>
</feature>
<dbReference type="PANTHER" id="PTHR23019">
    <property type="entry name" value="NUCLEAR PORE MEMBRANE GLYCOPROTEIN GP210-RELATED"/>
    <property type="match status" value="1"/>
</dbReference>
<dbReference type="PROSITE" id="PS51257">
    <property type="entry name" value="PROKAR_LIPOPROTEIN"/>
    <property type="match status" value="1"/>
</dbReference>
<dbReference type="PATRIC" id="fig|1129794.4.peg.3871"/>
<dbReference type="Pfam" id="PF02368">
    <property type="entry name" value="Big_2"/>
    <property type="match status" value="6"/>
</dbReference>
<gene>
    <name evidence="2" type="ORF">C427_3886</name>
</gene>
<dbReference type="RefSeq" id="WP_007642216.1">
    <property type="nucleotide sequence ID" value="NC_020514.1"/>
</dbReference>
<dbReference type="Proteomes" id="UP000011864">
    <property type="component" value="Chromosome"/>
</dbReference>
<evidence type="ECO:0000313" key="2">
    <source>
        <dbReference type="EMBL" id="AGH45991.1"/>
    </source>
</evidence>
<protein>
    <recommendedName>
        <fullName evidence="1">BIG2 domain-containing protein</fullName>
    </recommendedName>
</protein>
<dbReference type="PANTHER" id="PTHR23019:SF0">
    <property type="entry name" value="NUCLEAR PORE MEMBRANE GLYCOPROTEIN 210"/>
    <property type="match status" value="1"/>
</dbReference>
<evidence type="ECO:0000259" key="1">
    <source>
        <dbReference type="SMART" id="SM00635"/>
    </source>
</evidence>
<keyword evidence="3" id="KW-1185">Reference proteome</keyword>
<dbReference type="InterPro" id="IPR003343">
    <property type="entry name" value="Big_2"/>
</dbReference>
<dbReference type="InterPro" id="IPR045197">
    <property type="entry name" value="NUP210-like"/>
</dbReference>
<organism evidence="2 3">
    <name type="scientific">Paraglaciecola psychrophila 170</name>
    <dbReference type="NCBI Taxonomy" id="1129794"/>
    <lineage>
        <taxon>Bacteria</taxon>
        <taxon>Pseudomonadati</taxon>
        <taxon>Pseudomonadota</taxon>
        <taxon>Gammaproteobacteria</taxon>
        <taxon>Alteromonadales</taxon>
        <taxon>Alteromonadaceae</taxon>
        <taxon>Paraglaciecola</taxon>
    </lineage>
</organism>
<dbReference type="FunFam" id="2.60.40.1080:FF:000001">
    <property type="entry name" value="Bacterial Ig-like domain, group 2"/>
    <property type="match status" value="1"/>
</dbReference>
<feature type="domain" description="BIG2" evidence="1">
    <location>
        <begin position="387"/>
        <end position="472"/>
    </location>
</feature>
<dbReference type="AlphaFoldDB" id="K6ZV79"/>
<reference evidence="2 3" key="1">
    <citation type="journal article" date="2013" name="Genome Announc.">
        <title>Complete Genome Sequence of Glaciecola psychrophila Strain 170T.</title>
        <authorList>
            <person name="Yin J."/>
            <person name="Chen J."/>
            <person name="Liu G."/>
            <person name="Yu Y."/>
            <person name="Song L."/>
            <person name="Wang X."/>
            <person name="Qu X."/>
        </authorList>
    </citation>
    <scope>NUCLEOTIDE SEQUENCE [LARGE SCALE GENOMIC DNA]</scope>
    <source>
        <strain evidence="2 3">170</strain>
    </source>
</reference>